<evidence type="ECO:0000313" key="1">
    <source>
        <dbReference type="EMBL" id="ETO02371.1"/>
    </source>
</evidence>
<dbReference type="AlphaFoldDB" id="X6LM14"/>
<proteinExistence type="predicted"/>
<protein>
    <submittedName>
        <fullName evidence="1">Uncharacterized protein</fullName>
    </submittedName>
</protein>
<dbReference type="EMBL" id="ASPP01035952">
    <property type="protein sequence ID" value="ETO02371.1"/>
    <property type="molecule type" value="Genomic_DNA"/>
</dbReference>
<keyword evidence="2" id="KW-1185">Reference proteome</keyword>
<organism evidence="1 2">
    <name type="scientific">Reticulomyxa filosa</name>
    <dbReference type="NCBI Taxonomy" id="46433"/>
    <lineage>
        <taxon>Eukaryota</taxon>
        <taxon>Sar</taxon>
        <taxon>Rhizaria</taxon>
        <taxon>Retaria</taxon>
        <taxon>Foraminifera</taxon>
        <taxon>Monothalamids</taxon>
        <taxon>Reticulomyxidae</taxon>
        <taxon>Reticulomyxa</taxon>
    </lineage>
</organism>
<sequence length="155" mass="17693">SAYQDANCHFIIVLSSCRTTYIVFPNNALLQWICPSIKKNLQKKLLLAITPIKKTHKNYTIVRTRFDIATLLFFMASGTNIVIHDIVIQTNQNIVCYQAVQNPHQNTLSDSSNFNIFPAAFSLTSDFVATNNNTTFIDNIKYISELFVFVIDDFF</sequence>
<dbReference type="Proteomes" id="UP000023152">
    <property type="component" value="Unassembled WGS sequence"/>
</dbReference>
<feature type="non-terminal residue" evidence="1">
    <location>
        <position position="1"/>
    </location>
</feature>
<comment type="caution">
    <text evidence="1">The sequence shown here is derived from an EMBL/GenBank/DDBJ whole genome shotgun (WGS) entry which is preliminary data.</text>
</comment>
<reference evidence="1 2" key="1">
    <citation type="journal article" date="2013" name="Curr. Biol.">
        <title>The Genome of the Foraminiferan Reticulomyxa filosa.</title>
        <authorList>
            <person name="Glockner G."/>
            <person name="Hulsmann N."/>
            <person name="Schleicher M."/>
            <person name="Noegel A.A."/>
            <person name="Eichinger L."/>
            <person name="Gallinger C."/>
            <person name="Pawlowski J."/>
            <person name="Sierra R."/>
            <person name="Euteneuer U."/>
            <person name="Pillet L."/>
            <person name="Moustafa A."/>
            <person name="Platzer M."/>
            <person name="Groth M."/>
            <person name="Szafranski K."/>
            <person name="Schliwa M."/>
        </authorList>
    </citation>
    <scope>NUCLEOTIDE SEQUENCE [LARGE SCALE GENOMIC DNA]</scope>
</reference>
<evidence type="ECO:0000313" key="2">
    <source>
        <dbReference type="Proteomes" id="UP000023152"/>
    </source>
</evidence>
<accession>X6LM14</accession>
<name>X6LM14_RETFI</name>
<gene>
    <name evidence="1" type="ORF">RFI_35065</name>
</gene>